<keyword evidence="3" id="KW-0732">Signal</keyword>
<reference evidence="4" key="1">
    <citation type="submission" date="2019-02" db="EMBL/GenBank/DDBJ databases">
        <authorList>
            <person name="Gruber-Vodicka R. H."/>
            <person name="Seah K. B. B."/>
        </authorList>
    </citation>
    <scope>NUCLEOTIDE SEQUENCE</scope>
    <source>
        <strain evidence="4">BECK_DK161</strain>
    </source>
</reference>
<dbReference type="InterPro" id="IPR003423">
    <property type="entry name" value="OMP_efflux"/>
</dbReference>
<dbReference type="PANTHER" id="PTHR30203">
    <property type="entry name" value="OUTER MEMBRANE CATION EFFLUX PROTEIN"/>
    <property type="match status" value="1"/>
</dbReference>
<gene>
    <name evidence="4" type="ORF">BECKDK2373C_GA0170839_100811</name>
</gene>
<protein>
    <submittedName>
        <fullName evidence="4">Outer membrane efflux protein</fullName>
    </submittedName>
</protein>
<proteinExistence type="inferred from homology"/>
<dbReference type="AlphaFoldDB" id="A0A450RYV3"/>
<feature type="chain" id="PRO_5019182654" evidence="3">
    <location>
        <begin position="23"/>
        <end position="417"/>
    </location>
</feature>
<feature type="coiled-coil region" evidence="2">
    <location>
        <begin position="315"/>
        <end position="342"/>
    </location>
</feature>
<keyword evidence="2" id="KW-0175">Coiled coil</keyword>
<feature type="coiled-coil region" evidence="2">
    <location>
        <begin position="180"/>
        <end position="207"/>
    </location>
</feature>
<name>A0A450RYV3_9GAMM</name>
<evidence type="ECO:0000256" key="1">
    <source>
        <dbReference type="ARBA" id="ARBA00007613"/>
    </source>
</evidence>
<feature type="signal peptide" evidence="3">
    <location>
        <begin position="1"/>
        <end position="22"/>
    </location>
</feature>
<dbReference type="SUPFAM" id="SSF56954">
    <property type="entry name" value="Outer membrane efflux proteins (OEP)"/>
    <property type="match status" value="1"/>
</dbReference>
<organism evidence="4">
    <name type="scientific">Candidatus Kentrum sp. DK</name>
    <dbReference type="NCBI Taxonomy" id="2126562"/>
    <lineage>
        <taxon>Bacteria</taxon>
        <taxon>Pseudomonadati</taxon>
        <taxon>Pseudomonadota</taxon>
        <taxon>Gammaproteobacteria</taxon>
        <taxon>Candidatus Kentrum</taxon>
    </lineage>
</organism>
<dbReference type="PANTHER" id="PTHR30203:SF30">
    <property type="entry name" value="OUTER MEMBRANE PROTEIN-RELATED"/>
    <property type="match status" value="1"/>
</dbReference>
<dbReference type="EMBL" id="CAADEY010000008">
    <property type="protein sequence ID" value="VFJ44447.1"/>
    <property type="molecule type" value="Genomic_DNA"/>
</dbReference>
<accession>A0A450RYV3</accession>
<sequence length="417" mass="47063">MTNFLPVLVLIAVSFASAKAGAETLEDYTRRLADHPQVREILEQYRYFKELADGEMGWPDPQLIIGIDNMPVEDPSFDRFLPTSKVVGFRQEIPNHDLRKAKSEKQKRLSQRQRLAADYAQKRLEAILIAQLAEQDKVKVLERLAHGQLKLYRAMEEDLKGRLEAGSPVYARFSEIDVERAGILQRLNDLKAERVAIEEELIRLVGEVPILPLPSVPEILWHREAETLYPVRIAAENVRVAAKVVDAAKAAFGPNYGIQALYKQRESGAGFAGDDWFSVQATVSIPLWSGKNQEPKLRAAKAGRQKAQFAYEDTSREWIKRMAALKAERDTARDNIVLLQKKEIALQEIIKAARREYESGAVPLDTVLDAKLNKLAIASQLAAQRSRYVRLAARFNSHIINSHIVDGLMVENEHASQ</sequence>
<evidence type="ECO:0000313" key="4">
    <source>
        <dbReference type="EMBL" id="VFJ44447.1"/>
    </source>
</evidence>
<dbReference type="GO" id="GO:0015562">
    <property type="term" value="F:efflux transmembrane transporter activity"/>
    <property type="evidence" value="ECO:0007669"/>
    <property type="project" value="InterPro"/>
</dbReference>
<dbReference type="InterPro" id="IPR010131">
    <property type="entry name" value="MdtP/NodT-like"/>
</dbReference>
<evidence type="ECO:0000256" key="3">
    <source>
        <dbReference type="SAM" id="SignalP"/>
    </source>
</evidence>
<dbReference type="Gene3D" id="1.20.1600.10">
    <property type="entry name" value="Outer membrane efflux proteins (OEP)"/>
    <property type="match status" value="1"/>
</dbReference>
<evidence type="ECO:0000256" key="2">
    <source>
        <dbReference type="SAM" id="Coils"/>
    </source>
</evidence>
<comment type="similarity">
    <text evidence="1">Belongs to the outer membrane factor (OMF) (TC 1.B.17) family.</text>
</comment>
<dbReference type="Pfam" id="PF02321">
    <property type="entry name" value="OEP"/>
    <property type="match status" value="1"/>
</dbReference>